<dbReference type="PATRIC" id="fig|1681.53.peg.28"/>
<proteinExistence type="predicted"/>
<evidence type="ECO:0000259" key="2">
    <source>
        <dbReference type="PROSITE" id="PS50110"/>
    </source>
</evidence>
<dbReference type="SMART" id="SM00850">
    <property type="entry name" value="LytTR"/>
    <property type="match status" value="1"/>
</dbReference>
<dbReference type="SUPFAM" id="SSF52172">
    <property type="entry name" value="CheY-like"/>
    <property type="match status" value="1"/>
</dbReference>
<evidence type="ECO:0000313" key="4">
    <source>
        <dbReference type="EMBL" id="KWZ83139.1"/>
    </source>
</evidence>
<evidence type="ECO:0000256" key="1">
    <source>
        <dbReference type="PROSITE-ProRule" id="PRU00169"/>
    </source>
</evidence>
<evidence type="ECO:0000313" key="5">
    <source>
        <dbReference type="Proteomes" id="UP000070092"/>
    </source>
</evidence>
<reference evidence="4 5" key="1">
    <citation type="submission" date="2016-01" db="EMBL/GenBank/DDBJ databases">
        <authorList>
            <person name="Oliw E.H."/>
        </authorList>
    </citation>
    <scope>NUCLEOTIDE SEQUENCE [LARGE SCALE GENOMIC DNA]</scope>
    <source>
        <strain evidence="4 5">MJR8628B</strain>
    </source>
</reference>
<protein>
    <submittedName>
        <fullName evidence="4">LytTr DNA-binding domain protein</fullName>
    </submittedName>
</protein>
<dbReference type="PROSITE" id="PS50110">
    <property type="entry name" value="RESPONSE_REGULATORY"/>
    <property type="match status" value="1"/>
</dbReference>
<dbReference type="Proteomes" id="UP000070092">
    <property type="component" value="Unassembled WGS sequence"/>
</dbReference>
<dbReference type="AlphaFoldDB" id="A0A133KU26"/>
<dbReference type="InterPro" id="IPR001789">
    <property type="entry name" value="Sig_transdc_resp-reg_receiver"/>
</dbReference>
<keyword evidence="4" id="KW-0238">DNA-binding</keyword>
<dbReference type="Gene3D" id="3.40.50.2300">
    <property type="match status" value="1"/>
</dbReference>
<dbReference type="PANTHER" id="PTHR37299:SF1">
    <property type="entry name" value="STAGE 0 SPORULATION PROTEIN A HOMOLOG"/>
    <property type="match status" value="1"/>
</dbReference>
<feature type="domain" description="HTH LytTR-type" evidence="3">
    <location>
        <begin position="71"/>
        <end position="168"/>
    </location>
</feature>
<dbReference type="GO" id="GO:0003677">
    <property type="term" value="F:DNA binding"/>
    <property type="evidence" value="ECO:0007669"/>
    <property type="project" value="UniProtKB-KW"/>
</dbReference>
<comment type="caution">
    <text evidence="4">The sequence shown here is derived from an EMBL/GenBank/DDBJ whole genome shotgun (WGS) entry which is preliminary data.</text>
</comment>
<dbReference type="InterPro" id="IPR011006">
    <property type="entry name" value="CheY-like_superfamily"/>
</dbReference>
<dbReference type="InterPro" id="IPR007492">
    <property type="entry name" value="LytTR_DNA-bd_dom"/>
</dbReference>
<sequence length="170" mass="19051">MGAMDGVALAKAVRKAGGTMQIVFVTGYSDYIAEGYDVESLNYLMKPVDAAKLFDVLDKAVARMRRDSRCLDLQCAEGLMRIPLADIRYLDVRRNYVTVHADRDYTEKRPLGEFEAELGDGFCRVGRAMIVNLRRIRCVGRLSVQLTDGTTLPLPRGAYEPLNRTIIDQT</sequence>
<comment type="caution">
    <text evidence="1">Lacks conserved residue(s) required for the propagation of feature annotation.</text>
</comment>
<name>A0A133KU26_BIFBI</name>
<dbReference type="GO" id="GO:0000156">
    <property type="term" value="F:phosphorelay response regulator activity"/>
    <property type="evidence" value="ECO:0007669"/>
    <property type="project" value="InterPro"/>
</dbReference>
<dbReference type="EMBL" id="LRPO01000001">
    <property type="protein sequence ID" value="KWZ83139.1"/>
    <property type="molecule type" value="Genomic_DNA"/>
</dbReference>
<dbReference type="Gene3D" id="2.40.50.1020">
    <property type="entry name" value="LytTr DNA-binding domain"/>
    <property type="match status" value="1"/>
</dbReference>
<dbReference type="InterPro" id="IPR046947">
    <property type="entry name" value="LytR-like"/>
</dbReference>
<evidence type="ECO:0000259" key="3">
    <source>
        <dbReference type="PROSITE" id="PS50930"/>
    </source>
</evidence>
<feature type="domain" description="Response regulatory" evidence="2">
    <location>
        <begin position="1"/>
        <end position="61"/>
    </location>
</feature>
<dbReference type="PANTHER" id="PTHR37299">
    <property type="entry name" value="TRANSCRIPTIONAL REGULATOR-RELATED"/>
    <property type="match status" value="1"/>
</dbReference>
<dbReference type="Pfam" id="PF04397">
    <property type="entry name" value="LytTR"/>
    <property type="match status" value="1"/>
</dbReference>
<dbReference type="PROSITE" id="PS50930">
    <property type="entry name" value="HTH_LYTTR"/>
    <property type="match status" value="1"/>
</dbReference>
<organism evidence="4 5">
    <name type="scientific">Bifidobacterium bifidum</name>
    <dbReference type="NCBI Taxonomy" id="1681"/>
    <lineage>
        <taxon>Bacteria</taxon>
        <taxon>Bacillati</taxon>
        <taxon>Actinomycetota</taxon>
        <taxon>Actinomycetes</taxon>
        <taxon>Bifidobacteriales</taxon>
        <taxon>Bifidobacteriaceae</taxon>
        <taxon>Bifidobacterium</taxon>
    </lineage>
</organism>
<gene>
    <name evidence="4" type="ORF">HMPREF3196_00028</name>
</gene>
<accession>A0A133KU26</accession>